<accession>E4KPC6</accession>
<name>E4KPC6_9LACT</name>
<proteinExistence type="predicted"/>
<dbReference type="InterPro" id="IPR028098">
    <property type="entry name" value="Glyco_trans_4-like_N"/>
</dbReference>
<dbReference type="EC" id="2.4.-.-" evidence="3"/>
<dbReference type="Gene3D" id="3.40.50.2000">
    <property type="entry name" value="Glycogen Phosphorylase B"/>
    <property type="match status" value="2"/>
</dbReference>
<feature type="domain" description="Glycosyl transferase family 1" evidence="1">
    <location>
        <begin position="195"/>
        <end position="331"/>
    </location>
</feature>
<dbReference type="FunFam" id="3.40.50.2000:FF:000136">
    <property type="entry name" value="Glycosyl transferase, group 1"/>
    <property type="match status" value="1"/>
</dbReference>
<keyword evidence="4" id="KW-1185">Reference proteome</keyword>
<dbReference type="eggNOG" id="COG0438">
    <property type="taxonomic scope" value="Bacteria"/>
</dbReference>
<dbReference type="CDD" id="cd03817">
    <property type="entry name" value="GT4_UGDG-like"/>
    <property type="match status" value="1"/>
</dbReference>
<dbReference type="PANTHER" id="PTHR45947">
    <property type="entry name" value="SULFOQUINOVOSYL TRANSFERASE SQD2"/>
    <property type="match status" value="1"/>
</dbReference>
<organism evidence="3 4">
    <name type="scientific">Eremococcus coleocola ACS-139-V-Col8</name>
    <dbReference type="NCBI Taxonomy" id="908337"/>
    <lineage>
        <taxon>Bacteria</taxon>
        <taxon>Bacillati</taxon>
        <taxon>Bacillota</taxon>
        <taxon>Bacilli</taxon>
        <taxon>Lactobacillales</taxon>
        <taxon>Aerococcaceae</taxon>
        <taxon>Eremococcus</taxon>
    </lineage>
</organism>
<reference evidence="3 4" key="1">
    <citation type="submission" date="2010-10" db="EMBL/GenBank/DDBJ databases">
        <authorList>
            <person name="Durkin A.S."/>
            <person name="Madupu R."/>
            <person name="Torralba M."/>
            <person name="Gillis M."/>
            <person name="Methe B."/>
            <person name="Sutton G."/>
            <person name="Nelson K.E."/>
        </authorList>
    </citation>
    <scope>NUCLEOTIDE SEQUENCE [LARGE SCALE GENOMIC DNA]</scope>
    <source>
        <strain evidence="3 4">ACS-139-V-Col8</strain>
    </source>
</reference>
<dbReference type="InterPro" id="IPR001296">
    <property type="entry name" value="Glyco_trans_1"/>
</dbReference>
<dbReference type="SUPFAM" id="SSF53756">
    <property type="entry name" value="UDP-Glycosyltransferase/glycogen phosphorylase"/>
    <property type="match status" value="1"/>
</dbReference>
<feature type="domain" description="Glycosyltransferase subfamily 4-like N-terminal" evidence="2">
    <location>
        <begin position="15"/>
        <end position="180"/>
    </location>
</feature>
<protein>
    <submittedName>
        <fullName evidence="3">Glycosyltransferase, group 1 family protein</fullName>
        <ecNumber evidence="3">2.4.-.-</ecNumber>
    </submittedName>
</protein>
<dbReference type="OrthoDB" id="9802525at2"/>
<dbReference type="Proteomes" id="UP000005990">
    <property type="component" value="Unassembled WGS sequence"/>
</dbReference>
<dbReference type="Pfam" id="PF13439">
    <property type="entry name" value="Glyco_transf_4"/>
    <property type="match status" value="1"/>
</dbReference>
<evidence type="ECO:0000313" key="4">
    <source>
        <dbReference type="Proteomes" id="UP000005990"/>
    </source>
</evidence>
<evidence type="ECO:0000259" key="1">
    <source>
        <dbReference type="Pfam" id="PF00534"/>
    </source>
</evidence>
<dbReference type="PANTHER" id="PTHR45947:SF3">
    <property type="entry name" value="SULFOQUINOVOSYL TRANSFERASE SQD2"/>
    <property type="match status" value="1"/>
</dbReference>
<keyword evidence="3" id="KW-0808">Transferase</keyword>
<dbReference type="InterPro" id="IPR050194">
    <property type="entry name" value="Glycosyltransferase_grp1"/>
</dbReference>
<keyword evidence="3" id="KW-0328">Glycosyltransferase</keyword>
<dbReference type="GO" id="GO:0016758">
    <property type="term" value="F:hexosyltransferase activity"/>
    <property type="evidence" value="ECO:0007669"/>
    <property type="project" value="TreeGrafter"/>
</dbReference>
<evidence type="ECO:0000313" key="3">
    <source>
        <dbReference type="EMBL" id="EFR31076.1"/>
    </source>
</evidence>
<dbReference type="STRING" id="908337.HMPREF9257_1413"/>
<dbReference type="EMBL" id="AENN01000015">
    <property type="protein sequence ID" value="EFR31076.1"/>
    <property type="molecule type" value="Genomic_DNA"/>
</dbReference>
<gene>
    <name evidence="3" type="ORF">HMPREF9257_1413</name>
</gene>
<dbReference type="RefSeq" id="WP_006418279.1">
    <property type="nucleotide sequence ID" value="NZ_AENN01000015.1"/>
</dbReference>
<dbReference type="Pfam" id="PF00534">
    <property type="entry name" value="Glycos_transf_1"/>
    <property type="match status" value="1"/>
</dbReference>
<evidence type="ECO:0000259" key="2">
    <source>
        <dbReference type="Pfam" id="PF13439"/>
    </source>
</evidence>
<dbReference type="AlphaFoldDB" id="E4KPC6"/>
<sequence length="413" mass="46120">MNIGFFTDTYFPQISGVSTSISILKAELESRGHQVTIFTTTDPNAEEDPTIVRLPSVPFIAFSDRRVAYRGFDKCLKIAQEKQLDIIHTHTEFSLGLAGQFVASRLDLPLVHTYHTMYERYTHYIADGLLIGPGQVKVLTKQFCSLASGVIVPSQLTYNTLKSYGVKTPMRVIPTGIPLNKFNTCSDNGYNETLKIKQDLGLDQGQTVYVSLSRLSKEKSIDAVIQAFKEIYQEDPNSALVIVGDGPEKENLELLSRSLLNKAIFFLGEVSHDQVGTYYRLGDVYLNASDSETQGLTYIEALVNHVPVVAKENDYLKEVFAGQVNFGFLYQDVSEFKATALKLVNSLRTESLAPISDSQLYAISAEKFGATVEAFYQDILADPKKYKNSLSHQVQNSMKRFIRELVLGSEQND</sequence>
<comment type="caution">
    <text evidence="3">The sequence shown here is derived from an EMBL/GenBank/DDBJ whole genome shotgun (WGS) entry which is preliminary data.</text>
</comment>